<evidence type="ECO:0000256" key="1">
    <source>
        <dbReference type="ARBA" id="ARBA00010702"/>
    </source>
</evidence>
<reference evidence="4 5" key="1">
    <citation type="submission" date="2016-10" db="EMBL/GenBank/DDBJ databases">
        <authorList>
            <person name="de Groot N.N."/>
        </authorList>
    </citation>
    <scope>NUCLEOTIDE SEQUENCE [LARGE SCALE GENOMIC DNA]</scope>
    <source>
        <strain evidence="4 5">DSM 18438</strain>
    </source>
</reference>
<keyword evidence="3" id="KW-0479">Metal-binding</keyword>
<feature type="binding site" evidence="3">
    <location>
        <position position="64"/>
    </location>
    <ligand>
        <name>Mg(2+)</name>
        <dbReference type="ChEBI" id="CHEBI:18420"/>
        <label>1</label>
    </ligand>
</feature>
<evidence type="ECO:0000256" key="2">
    <source>
        <dbReference type="ARBA" id="ARBA00022801"/>
    </source>
</evidence>
<dbReference type="PANTHER" id="PTHR16222">
    <property type="entry name" value="ADP-RIBOSYLGLYCOHYDROLASE"/>
    <property type="match status" value="1"/>
</dbReference>
<dbReference type="PANTHER" id="PTHR16222:SF24">
    <property type="entry name" value="ADP-RIBOSYLHYDROLASE ARH3"/>
    <property type="match status" value="1"/>
</dbReference>
<feature type="binding site" evidence="3">
    <location>
        <position position="273"/>
    </location>
    <ligand>
        <name>Mg(2+)</name>
        <dbReference type="ChEBI" id="CHEBI:18420"/>
        <label>1</label>
    </ligand>
</feature>
<organism evidence="4 5">
    <name type="scientific">Marinospirillum celere</name>
    <dbReference type="NCBI Taxonomy" id="1122252"/>
    <lineage>
        <taxon>Bacteria</taxon>
        <taxon>Pseudomonadati</taxon>
        <taxon>Pseudomonadota</taxon>
        <taxon>Gammaproteobacteria</taxon>
        <taxon>Oceanospirillales</taxon>
        <taxon>Oceanospirillaceae</taxon>
        <taxon>Marinospirillum</taxon>
    </lineage>
</organism>
<evidence type="ECO:0000256" key="3">
    <source>
        <dbReference type="PIRSR" id="PIRSR605502-1"/>
    </source>
</evidence>
<protein>
    <submittedName>
        <fullName evidence="4">ADP-ribosyl-[dinitrogen reductase] hydrolase</fullName>
    </submittedName>
</protein>
<accession>A0A1I1EKM8</accession>
<dbReference type="Proteomes" id="UP000199058">
    <property type="component" value="Unassembled WGS sequence"/>
</dbReference>
<dbReference type="STRING" id="1122252.SAMN05660443_0645"/>
<dbReference type="EMBL" id="FOLH01000001">
    <property type="protein sequence ID" value="SFB87196.1"/>
    <property type="molecule type" value="Genomic_DNA"/>
</dbReference>
<dbReference type="GO" id="GO:0046872">
    <property type="term" value="F:metal ion binding"/>
    <property type="evidence" value="ECO:0007669"/>
    <property type="project" value="UniProtKB-KW"/>
</dbReference>
<dbReference type="Gene3D" id="1.10.4080.10">
    <property type="entry name" value="ADP-ribosylation/Crystallin J1"/>
    <property type="match status" value="1"/>
</dbReference>
<dbReference type="InterPro" id="IPR005502">
    <property type="entry name" value="Ribosyl_crysJ1"/>
</dbReference>
<name>A0A1I1EKM8_9GAMM</name>
<feature type="binding site" evidence="3">
    <location>
        <position position="272"/>
    </location>
    <ligand>
        <name>Mg(2+)</name>
        <dbReference type="ChEBI" id="CHEBI:18420"/>
        <label>1</label>
    </ligand>
</feature>
<feature type="binding site" evidence="3">
    <location>
        <position position="65"/>
    </location>
    <ligand>
        <name>Mg(2+)</name>
        <dbReference type="ChEBI" id="CHEBI:18420"/>
        <label>1</label>
    </ligand>
</feature>
<keyword evidence="3" id="KW-0460">Magnesium</keyword>
<keyword evidence="5" id="KW-1185">Reference proteome</keyword>
<feature type="binding site" evidence="3">
    <location>
        <position position="63"/>
    </location>
    <ligand>
        <name>Mg(2+)</name>
        <dbReference type="ChEBI" id="CHEBI:18420"/>
        <label>1</label>
    </ligand>
</feature>
<evidence type="ECO:0000313" key="5">
    <source>
        <dbReference type="Proteomes" id="UP000199058"/>
    </source>
</evidence>
<comment type="cofactor">
    <cofactor evidence="3">
        <name>Mg(2+)</name>
        <dbReference type="ChEBI" id="CHEBI:18420"/>
    </cofactor>
    <text evidence="3">Binds 2 magnesium ions per subunit.</text>
</comment>
<gene>
    <name evidence="4" type="ORF">SAMN05660443_0645</name>
</gene>
<sequence length="319" mass="34397">MQIIDQPFTSEGKSPAQAAEGCLLAHACGNALGNGYESWPRERLPRIDGLDMPERFLPTGYWTDDTGLLLCLADSLVAQGFDPRDQMQRYLAYRDQGEGWPDAGLPPPLGNTMNQALDAFKRTDEVFAGSTSALASGNGALMRMPALALWSLSQPSSDLLETWIVDATRTTHASPLCLEASRLLVFLLLHLFQAAPDDSSLAEQLTSQADEIWAEEAIADLAEGLYLEKPRDLVPSGGFVAHTLEAALWSLANSPDLKTALLKAVNLGGDCDTVAAITGALGGAFYGVEALPREWRDQLLQAERLRTTARQLLAGNSLT</sequence>
<dbReference type="GO" id="GO:0016787">
    <property type="term" value="F:hydrolase activity"/>
    <property type="evidence" value="ECO:0007669"/>
    <property type="project" value="UniProtKB-KW"/>
</dbReference>
<keyword evidence="2 4" id="KW-0378">Hydrolase</keyword>
<dbReference type="SUPFAM" id="SSF101478">
    <property type="entry name" value="ADP-ribosylglycohydrolase"/>
    <property type="match status" value="1"/>
</dbReference>
<dbReference type="AlphaFoldDB" id="A0A1I1EKM8"/>
<dbReference type="Pfam" id="PF03747">
    <property type="entry name" value="ADP_ribosyl_GH"/>
    <property type="match status" value="1"/>
</dbReference>
<feature type="binding site" evidence="3">
    <location>
        <position position="270"/>
    </location>
    <ligand>
        <name>Mg(2+)</name>
        <dbReference type="ChEBI" id="CHEBI:18420"/>
        <label>1</label>
    </ligand>
</feature>
<dbReference type="InterPro" id="IPR050792">
    <property type="entry name" value="ADP-ribosylglycohydrolase"/>
</dbReference>
<comment type="similarity">
    <text evidence="1">Belongs to the ADP-ribosylglycohydrolase family.</text>
</comment>
<evidence type="ECO:0000313" key="4">
    <source>
        <dbReference type="EMBL" id="SFB87196.1"/>
    </source>
</evidence>
<dbReference type="InterPro" id="IPR036705">
    <property type="entry name" value="Ribosyl_crysJ1_sf"/>
</dbReference>
<proteinExistence type="inferred from homology"/>